<protein>
    <recommendedName>
        <fullName evidence="4">Serine protease</fullName>
    </recommendedName>
</protein>
<keyword evidence="3" id="KW-1185">Reference proteome</keyword>
<dbReference type="OrthoDB" id="5424209at2759"/>
<comment type="caution">
    <text evidence="2">The sequence shown here is derived from an EMBL/GenBank/DDBJ whole genome shotgun (WGS) entry which is preliminary data.</text>
</comment>
<accession>A0A8H4TFG4</accession>
<dbReference type="EMBL" id="JABEXW010000744">
    <property type="protein sequence ID" value="KAF4956819.1"/>
    <property type="molecule type" value="Genomic_DNA"/>
</dbReference>
<reference evidence="2" key="1">
    <citation type="journal article" date="2020" name="BMC Genomics">
        <title>Correction to: Identification and distribution of gene clusters required for synthesis of sphingolipid metabolism inhibitors in diverse species of the filamentous fungus Fusarium.</title>
        <authorList>
            <person name="Kim H.S."/>
            <person name="Lohmar J.M."/>
            <person name="Busman M."/>
            <person name="Brown D.W."/>
            <person name="Naumann T.A."/>
            <person name="Divon H.H."/>
            <person name="Lysoe E."/>
            <person name="Uhlig S."/>
            <person name="Proctor R.H."/>
        </authorList>
    </citation>
    <scope>NUCLEOTIDE SEQUENCE</scope>
    <source>
        <strain evidence="2">NRRL 20472</strain>
    </source>
</reference>
<evidence type="ECO:0000256" key="1">
    <source>
        <dbReference type="SAM" id="MobiDB-lite"/>
    </source>
</evidence>
<evidence type="ECO:0000313" key="2">
    <source>
        <dbReference type="EMBL" id="KAF4956819.1"/>
    </source>
</evidence>
<proteinExistence type="predicted"/>
<name>A0A8H4TFG4_9HYPO</name>
<feature type="region of interest" description="Disordered" evidence="1">
    <location>
        <begin position="327"/>
        <end position="352"/>
    </location>
</feature>
<evidence type="ECO:0008006" key="4">
    <source>
        <dbReference type="Google" id="ProtNLM"/>
    </source>
</evidence>
<evidence type="ECO:0000313" key="3">
    <source>
        <dbReference type="Proteomes" id="UP000622797"/>
    </source>
</evidence>
<reference evidence="2" key="2">
    <citation type="submission" date="2020-05" db="EMBL/GenBank/DDBJ databases">
        <authorList>
            <person name="Kim H.-S."/>
            <person name="Proctor R.H."/>
            <person name="Brown D.W."/>
        </authorList>
    </citation>
    <scope>NUCLEOTIDE SEQUENCE</scope>
    <source>
        <strain evidence="2">NRRL 20472</strain>
    </source>
</reference>
<feature type="compositionally biased region" description="Polar residues" evidence="1">
    <location>
        <begin position="327"/>
        <end position="339"/>
    </location>
</feature>
<organism evidence="2 3">
    <name type="scientific">Fusarium sarcochroum</name>
    <dbReference type="NCBI Taxonomy" id="1208366"/>
    <lineage>
        <taxon>Eukaryota</taxon>
        <taxon>Fungi</taxon>
        <taxon>Dikarya</taxon>
        <taxon>Ascomycota</taxon>
        <taxon>Pezizomycotina</taxon>
        <taxon>Sordariomycetes</taxon>
        <taxon>Hypocreomycetidae</taxon>
        <taxon>Hypocreales</taxon>
        <taxon>Nectriaceae</taxon>
        <taxon>Fusarium</taxon>
        <taxon>Fusarium lateritium species complex</taxon>
    </lineage>
</organism>
<dbReference type="AlphaFoldDB" id="A0A8H4TFG4"/>
<dbReference type="Proteomes" id="UP000622797">
    <property type="component" value="Unassembled WGS sequence"/>
</dbReference>
<sequence length="616" mass="69663">MDPESEIYRDIVCVKYRTAYPTLRPLPLEPTNQTPSDRALIEPIRNKIYLRAGEIMAQYGFNYNKMRVDILGRQLPNEPDTAVPTVLIFAPWRGDDAQNACKQAVHDIVKLIDNLLEDIGAREAIHVDVELMAKELTRTKYLGRVLDEPDLHAAWDDIKALVCSRLESYQTTRDSWNTIALFRLGYLTDETTNPITIYISVDSTSDETKWEDIVSDIKENLDDWGFLEVLIEHNTITTSTYPLLPPEGAHDDINRRSCRNQLIIHDDYSIPVNLSDSIGMSRNTESPNGRCSQGGTLGCYIELKTESSPVWAKYGLTSRYSVQPSFSGCTSIPSGSPQGESELRESDQAGDQAAWSSRYEASTLVESPPRTKHNYNLWSLNNNIQFLKSVRENPSSLKMYETQRAANLAFFEEETHLFGHISRSSEFRLTPESSDCRLDWALIKPFGARQGSNRLPNGEVWDAKYHFELWKPSYKTYGGFLQDQCSSICYEADEKDSLPLARNGWKVGATTGPTSGHFHDFRPSIRMTHEKHMNFSSSELYVFQDLLGYHKPVPTSGDSGAVVFDCNGGILGLLVGTQRPFCVKQEYSFVTPIEHIFEDIKSSSQGEITEIRVARD</sequence>
<gene>
    <name evidence="2" type="ORF">FSARC_11461</name>
</gene>